<accession>A0ABQ1QQF6</accession>
<keyword evidence="3" id="KW-1185">Reference proteome</keyword>
<evidence type="ECO:0000256" key="1">
    <source>
        <dbReference type="SAM" id="SignalP"/>
    </source>
</evidence>
<gene>
    <name evidence="2" type="ORF">GCM10011361_04870</name>
</gene>
<keyword evidence="1" id="KW-0732">Signal</keyword>
<dbReference type="Proteomes" id="UP000625780">
    <property type="component" value="Unassembled WGS sequence"/>
</dbReference>
<reference evidence="3" key="1">
    <citation type="journal article" date="2019" name="Int. J. Syst. Evol. Microbiol.">
        <title>The Global Catalogue of Microorganisms (GCM) 10K type strain sequencing project: providing services to taxonomists for standard genome sequencing and annotation.</title>
        <authorList>
            <consortium name="The Broad Institute Genomics Platform"/>
            <consortium name="The Broad Institute Genome Sequencing Center for Infectious Disease"/>
            <person name="Wu L."/>
            <person name="Ma J."/>
        </authorList>
    </citation>
    <scope>NUCLEOTIDE SEQUENCE [LARGE SCALE GENOMIC DNA]</scope>
    <source>
        <strain evidence="3">CGMCC 1.12606</strain>
    </source>
</reference>
<organism evidence="2 3">
    <name type="scientific">Muriicola marianensis</name>
    <dbReference type="NCBI Taxonomy" id="1324801"/>
    <lineage>
        <taxon>Bacteria</taxon>
        <taxon>Pseudomonadati</taxon>
        <taxon>Bacteroidota</taxon>
        <taxon>Flavobacteriia</taxon>
        <taxon>Flavobacteriales</taxon>
        <taxon>Flavobacteriaceae</taxon>
        <taxon>Muriicola</taxon>
    </lineage>
</organism>
<proteinExistence type="predicted"/>
<name>A0ABQ1QQF6_9FLAO</name>
<feature type="signal peptide" evidence="1">
    <location>
        <begin position="1"/>
        <end position="20"/>
    </location>
</feature>
<protein>
    <recommendedName>
        <fullName evidence="4">Lipoprotein</fullName>
    </recommendedName>
</protein>
<evidence type="ECO:0000313" key="2">
    <source>
        <dbReference type="EMBL" id="GGD40779.1"/>
    </source>
</evidence>
<feature type="chain" id="PRO_5046454793" description="Lipoprotein" evidence="1">
    <location>
        <begin position="21"/>
        <end position="206"/>
    </location>
</feature>
<evidence type="ECO:0000313" key="3">
    <source>
        <dbReference type="Proteomes" id="UP000625780"/>
    </source>
</evidence>
<dbReference type="EMBL" id="BMFH01000001">
    <property type="protein sequence ID" value="GGD40779.1"/>
    <property type="molecule type" value="Genomic_DNA"/>
</dbReference>
<dbReference type="PROSITE" id="PS51257">
    <property type="entry name" value="PROKAR_LIPOPROTEIN"/>
    <property type="match status" value="1"/>
</dbReference>
<evidence type="ECO:0008006" key="4">
    <source>
        <dbReference type="Google" id="ProtNLM"/>
    </source>
</evidence>
<dbReference type="RefSeq" id="WP_188369114.1">
    <property type="nucleotide sequence ID" value="NZ_BMFH01000001.1"/>
</dbReference>
<sequence>MMKKVTLSLLGLLLVLSCQVDELDQSGDDLNAVYSRTDKKNPKDEKELISICHKLNIGNDWKFITLHLPENAIRAHLNHGDSLGECPENDSDVDNGFNDCNCSGNVTRLDLRYNGARDAVISVRGVTGNKVLYKEQLRPGDMFTLHGFEKDGTMGAEIHLSVDGKQNAVIDTSCTEPNILGYTYSDFTVEGGASLNGGEFCQGLVM</sequence>
<comment type="caution">
    <text evidence="2">The sequence shown here is derived from an EMBL/GenBank/DDBJ whole genome shotgun (WGS) entry which is preliminary data.</text>
</comment>